<gene>
    <name evidence="1" type="ORF">BO82DRAFT_429946</name>
</gene>
<dbReference type="Proteomes" id="UP000248340">
    <property type="component" value="Unassembled WGS sequence"/>
</dbReference>
<accession>A0A319CL13</accession>
<dbReference type="GeneID" id="37143321"/>
<dbReference type="EMBL" id="KZ821683">
    <property type="protein sequence ID" value="PYH84611.1"/>
    <property type="molecule type" value="Genomic_DNA"/>
</dbReference>
<proteinExistence type="predicted"/>
<keyword evidence="2" id="KW-1185">Reference proteome</keyword>
<evidence type="ECO:0000313" key="2">
    <source>
        <dbReference type="Proteomes" id="UP000248340"/>
    </source>
</evidence>
<organism evidence="1 2">
    <name type="scientific">Aspergillus uvarum CBS 121591</name>
    <dbReference type="NCBI Taxonomy" id="1448315"/>
    <lineage>
        <taxon>Eukaryota</taxon>
        <taxon>Fungi</taxon>
        <taxon>Dikarya</taxon>
        <taxon>Ascomycota</taxon>
        <taxon>Pezizomycotina</taxon>
        <taxon>Eurotiomycetes</taxon>
        <taxon>Eurotiomycetidae</taxon>
        <taxon>Eurotiales</taxon>
        <taxon>Aspergillaceae</taxon>
        <taxon>Aspergillus</taxon>
        <taxon>Aspergillus subgen. Circumdati</taxon>
    </lineage>
</organism>
<sequence length="427" mass="48593">MDLPAEINAMIVSYVGVGRSHPITRGKFHDPSSRVMCHDMTGSYNHDLAILRLVNKTFFVLASPLFFRYIHICVGIGKEAAFRGLQAICRSQHAIHVREVELKICHCPKDSEGKPYEFSGGSKQQFEKEFTDALSRLTNLETLMWMFWCFSSWCSKNQHSILYESIMRTDLPKLKNLKILVFGLPNYPEIVPELTGDSRERVKRLMRQIRCLWIDQAGHSFLDGHGQISPGHDFTAWFVSALEHGVDRDSVSPPRGAMTAAQAHSIHLETIVLESVPVSLRVLRFLTTLARQTIKRVELSIVIVYSSRWRDLLSLLGRLPHLMYLRVHKCTVMKETGNYAHAQIGTFDDGSSEDELFEDEPADIMGPDIGLSGDVEVALCDDIAWIPETFPQELRPTFVRLLRRVDANRSAAGMRSLMKEFEYKVTR</sequence>
<name>A0A319CL13_9EURO</name>
<dbReference type="RefSeq" id="XP_025494811.1">
    <property type="nucleotide sequence ID" value="XM_025640579.1"/>
</dbReference>
<protein>
    <submittedName>
        <fullName evidence="1">Uncharacterized protein</fullName>
    </submittedName>
</protein>
<dbReference type="VEuPathDB" id="FungiDB:BO82DRAFT_429946"/>
<dbReference type="OrthoDB" id="4505556at2759"/>
<evidence type="ECO:0000313" key="1">
    <source>
        <dbReference type="EMBL" id="PYH84611.1"/>
    </source>
</evidence>
<dbReference type="AlphaFoldDB" id="A0A319CL13"/>
<reference evidence="1 2" key="1">
    <citation type="submission" date="2016-12" db="EMBL/GenBank/DDBJ databases">
        <title>The genomes of Aspergillus section Nigri reveals drivers in fungal speciation.</title>
        <authorList>
            <consortium name="DOE Joint Genome Institute"/>
            <person name="Vesth T.C."/>
            <person name="Nybo J."/>
            <person name="Theobald S."/>
            <person name="Brandl J."/>
            <person name="Frisvad J.C."/>
            <person name="Nielsen K.F."/>
            <person name="Lyhne E.K."/>
            <person name="Kogle M.E."/>
            <person name="Kuo A."/>
            <person name="Riley R."/>
            <person name="Clum A."/>
            <person name="Nolan M."/>
            <person name="Lipzen A."/>
            <person name="Salamov A."/>
            <person name="Henrissat B."/>
            <person name="Wiebenga A."/>
            <person name="De Vries R.P."/>
            <person name="Grigoriev I.V."/>
            <person name="Mortensen U.H."/>
            <person name="Andersen M.R."/>
            <person name="Baker S.E."/>
        </authorList>
    </citation>
    <scope>NUCLEOTIDE SEQUENCE [LARGE SCALE GENOMIC DNA]</scope>
    <source>
        <strain evidence="1 2">CBS 121591</strain>
    </source>
</reference>